<feature type="active site" evidence="1">
    <location>
        <position position="275"/>
    </location>
</feature>
<dbReference type="Proteomes" id="UP000198878">
    <property type="component" value="Unassembled WGS sequence"/>
</dbReference>
<dbReference type="PANTHER" id="PTHR37981:SF1">
    <property type="entry name" value="SGNH HYDROLASE-TYPE ESTERASE DOMAIN-CONTAINING PROTEIN"/>
    <property type="match status" value="1"/>
</dbReference>
<dbReference type="RefSeq" id="WP_086674991.1">
    <property type="nucleotide sequence ID" value="NZ_FNUJ01000008.1"/>
</dbReference>
<dbReference type="GO" id="GO:0019433">
    <property type="term" value="P:triglyceride catabolic process"/>
    <property type="evidence" value="ECO:0007669"/>
    <property type="project" value="TreeGrafter"/>
</dbReference>
<proteinExistence type="predicted"/>
<keyword evidence="3" id="KW-0732">Signal</keyword>
<evidence type="ECO:0000259" key="4">
    <source>
        <dbReference type="Pfam" id="PF13472"/>
    </source>
</evidence>
<dbReference type="GO" id="GO:0004806">
    <property type="term" value="F:triacylglycerol lipase activity"/>
    <property type="evidence" value="ECO:0007669"/>
    <property type="project" value="TreeGrafter"/>
</dbReference>
<evidence type="ECO:0000256" key="1">
    <source>
        <dbReference type="PIRSR" id="PIRSR637460-1"/>
    </source>
</evidence>
<evidence type="ECO:0000313" key="5">
    <source>
        <dbReference type="EMBL" id="SEF35691.1"/>
    </source>
</evidence>
<organism evidence="5 6">
    <name type="scientific">Amycolatopsis pretoriensis</name>
    <dbReference type="NCBI Taxonomy" id="218821"/>
    <lineage>
        <taxon>Bacteria</taxon>
        <taxon>Bacillati</taxon>
        <taxon>Actinomycetota</taxon>
        <taxon>Actinomycetes</taxon>
        <taxon>Pseudonocardiales</taxon>
        <taxon>Pseudonocardiaceae</taxon>
        <taxon>Amycolatopsis</taxon>
    </lineage>
</organism>
<dbReference type="InterPro" id="IPR036514">
    <property type="entry name" value="SGNH_hydro_sf"/>
</dbReference>
<keyword evidence="2" id="KW-1015">Disulfide bond</keyword>
<accession>A0A1H5RDQ4</accession>
<dbReference type="InterPro" id="IPR013830">
    <property type="entry name" value="SGNH_hydro"/>
</dbReference>
<evidence type="ECO:0000313" key="6">
    <source>
        <dbReference type="Proteomes" id="UP000198878"/>
    </source>
</evidence>
<dbReference type="OrthoDB" id="5503950at2"/>
<reference evidence="6" key="1">
    <citation type="submission" date="2016-10" db="EMBL/GenBank/DDBJ databases">
        <authorList>
            <person name="Varghese N."/>
            <person name="Submissions S."/>
        </authorList>
    </citation>
    <scope>NUCLEOTIDE SEQUENCE [LARGE SCALE GENOMIC DNA]</scope>
    <source>
        <strain evidence="6">DSM 44654</strain>
    </source>
</reference>
<name>A0A1H5RDQ4_9PSEU</name>
<evidence type="ECO:0000256" key="2">
    <source>
        <dbReference type="PIRSR" id="PIRSR637460-2"/>
    </source>
</evidence>
<keyword evidence="6" id="KW-1185">Reference proteome</keyword>
<dbReference type="Pfam" id="PF13472">
    <property type="entry name" value="Lipase_GDSL_2"/>
    <property type="match status" value="1"/>
</dbReference>
<feature type="disulfide bond" evidence="2">
    <location>
        <begin position="135"/>
        <end position="144"/>
    </location>
</feature>
<feature type="disulfide bond" evidence="2">
    <location>
        <begin position="58"/>
        <end position="83"/>
    </location>
</feature>
<dbReference type="Gene3D" id="3.40.50.1110">
    <property type="entry name" value="SGNH hydrolase"/>
    <property type="match status" value="1"/>
</dbReference>
<protein>
    <submittedName>
        <fullName evidence="5">Lysophospholipase L1</fullName>
    </submittedName>
</protein>
<dbReference type="SUPFAM" id="SSF52266">
    <property type="entry name" value="SGNH hydrolase"/>
    <property type="match status" value="1"/>
</dbReference>
<gene>
    <name evidence="5" type="ORF">SAMN05421837_108284</name>
</gene>
<sequence>MRKRLSALLVVPALAVLAFAAPASASTGYHEYVALGDSWTADVFVTLPPTTQFTPLDCAQSTSDYPHELAGALGVETFRDASCGGATTTDFTQQQKLPLGGTNPPQFDRLTATTDLVTVGIGGNDIGLASAVTKCLNLLPVSTCKAKFTAGGVDQLENAVAATEPKVAASLQAIKERSPNARILLVNYLAGLPASGKGCWPVIPIADGDVAYLQAKFLSMNAMLARVAADNGVELVDTYSPTLGHDACQAPTVRYVEGLIPISTSNPLLLAFPFHPNGAGAAAQSEIVLDAVQRG</sequence>
<evidence type="ECO:0000256" key="3">
    <source>
        <dbReference type="SAM" id="SignalP"/>
    </source>
</evidence>
<dbReference type="STRING" id="218821.SAMN05421837_108284"/>
<feature type="domain" description="SGNH hydrolase-type esterase" evidence="4">
    <location>
        <begin position="34"/>
        <end position="283"/>
    </location>
</feature>
<feature type="disulfide bond" evidence="2">
    <location>
        <begin position="199"/>
        <end position="248"/>
    </location>
</feature>
<feature type="chain" id="PRO_5039287516" evidence="3">
    <location>
        <begin position="21"/>
        <end position="295"/>
    </location>
</feature>
<dbReference type="EMBL" id="FNUJ01000008">
    <property type="protein sequence ID" value="SEF35691.1"/>
    <property type="molecule type" value="Genomic_DNA"/>
</dbReference>
<dbReference type="PANTHER" id="PTHR37981">
    <property type="entry name" value="LIPASE 2"/>
    <property type="match status" value="1"/>
</dbReference>
<feature type="signal peptide" evidence="3">
    <location>
        <begin position="1"/>
        <end position="20"/>
    </location>
</feature>
<dbReference type="AlphaFoldDB" id="A0A1H5RDQ4"/>
<dbReference type="InterPro" id="IPR037460">
    <property type="entry name" value="SEST-like"/>
</dbReference>
<dbReference type="CDD" id="cd01823">
    <property type="entry name" value="SEST_like"/>
    <property type="match status" value="1"/>
</dbReference>
<feature type="active site" description="Nucleophile" evidence="1">
    <location>
        <position position="38"/>
    </location>
</feature>